<evidence type="ECO:0000313" key="3">
    <source>
        <dbReference type="Proteomes" id="UP000284379"/>
    </source>
</evidence>
<name>A0A413VRX6_9BACE</name>
<comment type="caution">
    <text evidence="2">The sequence shown here is derived from an EMBL/GenBank/DDBJ whole genome shotgun (WGS) entry which is preliminary data.</text>
</comment>
<dbReference type="Proteomes" id="UP000284379">
    <property type="component" value="Unassembled WGS sequence"/>
</dbReference>
<reference evidence="2 3" key="1">
    <citation type="submission" date="2018-08" db="EMBL/GenBank/DDBJ databases">
        <title>A genome reference for cultivated species of the human gut microbiota.</title>
        <authorList>
            <person name="Zou Y."/>
            <person name="Xue W."/>
            <person name="Luo G."/>
        </authorList>
    </citation>
    <scope>NUCLEOTIDE SEQUENCE [LARGE SCALE GENOMIC DNA]</scope>
    <source>
        <strain evidence="2 3">AM40-30BH</strain>
    </source>
</reference>
<feature type="chain" id="PRO_5019037437" evidence="1">
    <location>
        <begin position="20"/>
        <end position="160"/>
    </location>
</feature>
<organism evidence="2 3">
    <name type="scientific">Bacteroides nordii</name>
    <dbReference type="NCBI Taxonomy" id="291645"/>
    <lineage>
        <taxon>Bacteria</taxon>
        <taxon>Pseudomonadati</taxon>
        <taxon>Bacteroidota</taxon>
        <taxon>Bacteroidia</taxon>
        <taxon>Bacteroidales</taxon>
        <taxon>Bacteroidaceae</taxon>
        <taxon>Bacteroides</taxon>
    </lineage>
</organism>
<keyword evidence="1" id="KW-0732">Signal</keyword>
<gene>
    <name evidence="2" type="ORF">DW888_06605</name>
</gene>
<dbReference type="GeneID" id="69504559"/>
<dbReference type="Pfam" id="PF14060">
    <property type="entry name" value="DUF4252"/>
    <property type="match status" value="1"/>
</dbReference>
<sequence length="160" mass="18108">MKSVLLMCWMALLSVAVSAQDFASRFLTEHKGDSNLTCVTISPKMMEEIMKSDAEKDDEILEIISNLKSMQMLTAKVKGQEYYDEALKVVEKNSGRFEPFLSFKDGTENCQIMVRKKNDTIIELVMLMHGKNNFSVINFTGNMSSEFISKLAASMKPKRS</sequence>
<dbReference type="EMBL" id="QSGO01000004">
    <property type="protein sequence ID" value="RHB36311.1"/>
    <property type="molecule type" value="Genomic_DNA"/>
</dbReference>
<accession>A0A413VRX6</accession>
<evidence type="ECO:0000313" key="2">
    <source>
        <dbReference type="EMBL" id="RHB36311.1"/>
    </source>
</evidence>
<feature type="signal peptide" evidence="1">
    <location>
        <begin position="1"/>
        <end position="19"/>
    </location>
</feature>
<dbReference type="RefSeq" id="WP_002558710.1">
    <property type="nucleotide sequence ID" value="NZ_CABJFV010000004.1"/>
</dbReference>
<protein>
    <submittedName>
        <fullName evidence="2">DUF4252 domain-containing protein</fullName>
    </submittedName>
</protein>
<dbReference type="AlphaFoldDB" id="A0A413VRX6"/>
<dbReference type="InterPro" id="IPR025348">
    <property type="entry name" value="DUF4252"/>
</dbReference>
<evidence type="ECO:0000256" key="1">
    <source>
        <dbReference type="SAM" id="SignalP"/>
    </source>
</evidence>
<proteinExistence type="predicted"/>